<dbReference type="PROSITE" id="PS50937">
    <property type="entry name" value="HTH_MERR_2"/>
    <property type="match status" value="1"/>
</dbReference>
<feature type="domain" description="HTH merR-type" evidence="3">
    <location>
        <begin position="1"/>
        <end position="69"/>
    </location>
</feature>
<dbReference type="SUPFAM" id="SSF46955">
    <property type="entry name" value="Putative DNA-binding domain"/>
    <property type="match status" value="1"/>
</dbReference>
<keyword evidence="5" id="KW-1185">Reference proteome</keyword>
<dbReference type="AlphaFoldDB" id="A0A348AGT8"/>
<dbReference type="CDD" id="cd01109">
    <property type="entry name" value="HTH_YyaN"/>
    <property type="match status" value="1"/>
</dbReference>
<sequence length="128" mass="15181">MTIAGVSQKFNVSQDTLRYYERIGLIPRVNRNKSGMRDYTEDDCKWVEFIKCMRGAGLPIEVLIEYVGLFQQGDETIDVRKELLIEQRKQLITRMEDMKKTLERLDYKIARYEQTVVGKEKTLRRPED</sequence>
<evidence type="ECO:0000313" key="4">
    <source>
        <dbReference type="EMBL" id="BBB90286.1"/>
    </source>
</evidence>
<organism evidence="4 5">
    <name type="scientific">Methylomusa anaerophila</name>
    <dbReference type="NCBI Taxonomy" id="1930071"/>
    <lineage>
        <taxon>Bacteria</taxon>
        <taxon>Bacillati</taxon>
        <taxon>Bacillota</taxon>
        <taxon>Negativicutes</taxon>
        <taxon>Selenomonadales</taxon>
        <taxon>Sporomusaceae</taxon>
        <taxon>Methylomusa</taxon>
    </lineage>
</organism>
<feature type="coiled-coil region" evidence="2">
    <location>
        <begin position="81"/>
        <end position="115"/>
    </location>
</feature>
<evidence type="ECO:0000259" key="3">
    <source>
        <dbReference type="PROSITE" id="PS50937"/>
    </source>
</evidence>
<dbReference type="InterPro" id="IPR047057">
    <property type="entry name" value="MerR_fam"/>
</dbReference>
<dbReference type="GO" id="GO:0003677">
    <property type="term" value="F:DNA binding"/>
    <property type="evidence" value="ECO:0007669"/>
    <property type="project" value="UniProtKB-KW"/>
</dbReference>
<dbReference type="KEGG" id="mana:MAMMFC1_00934"/>
<accession>A0A348AGT8</accession>
<evidence type="ECO:0000256" key="2">
    <source>
        <dbReference type="SAM" id="Coils"/>
    </source>
</evidence>
<proteinExistence type="predicted"/>
<dbReference type="SMART" id="SM00422">
    <property type="entry name" value="HTH_MERR"/>
    <property type="match status" value="1"/>
</dbReference>
<dbReference type="OrthoDB" id="9811174at2"/>
<dbReference type="GO" id="GO:0003700">
    <property type="term" value="F:DNA-binding transcription factor activity"/>
    <property type="evidence" value="ECO:0007669"/>
    <property type="project" value="InterPro"/>
</dbReference>
<dbReference type="InterPro" id="IPR000551">
    <property type="entry name" value="MerR-type_HTH_dom"/>
</dbReference>
<gene>
    <name evidence="4" type="primary">adhR_2</name>
    <name evidence="4" type="ORF">MAMMFC1_00934</name>
</gene>
<dbReference type="Pfam" id="PF13411">
    <property type="entry name" value="MerR_1"/>
    <property type="match status" value="1"/>
</dbReference>
<dbReference type="InterPro" id="IPR009061">
    <property type="entry name" value="DNA-bd_dom_put_sf"/>
</dbReference>
<dbReference type="EMBL" id="AP018449">
    <property type="protein sequence ID" value="BBB90286.1"/>
    <property type="molecule type" value="Genomic_DNA"/>
</dbReference>
<dbReference type="Proteomes" id="UP000276437">
    <property type="component" value="Chromosome"/>
</dbReference>
<dbReference type="PANTHER" id="PTHR30204">
    <property type="entry name" value="REDOX-CYCLING DRUG-SENSING TRANSCRIPTIONAL ACTIVATOR SOXR"/>
    <property type="match status" value="1"/>
</dbReference>
<dbReference type="PANTHER" id="PTHR30204:SF98">
    <property type="entry name" value="HTH-TYPE TRANSCRIPTIONAL REGULATOR ADHR"/>
    <property type="match status" value="1"/>
</dbReference>
<reference evidence="4 5" key="1">
    <citation type="journal article" date="2018" name="Int. J. Syst. Evol. Microbiol.">
        <title>Methylomusa anaerophila gen. nov., sp. nov., an anaerobic methanol-utilizing bacterium isolated from a microbial fuel cell.</title>
        <authorList>
            <person name="Amano N."/>
            <person name="Yamamuro A."/>
            <person name="Miyahara M."/>
            <person name="Kouzuma A."/>
            <person name="Abe T."/>
            <person name="Watanabe K."/>
        </authorList>
    </citation>
    <scope>NUCLEOTIDE SEQUENCE [LARGE SCALE GENOMIC DNA]</scope>
    <source>
        <strain evidence="4 5">MMFC1</strain>
    </source>
</reference>
<dbReference type="RefSeq" id="WP_126306888.1">
    <property type="nucleotide sequence ID" value="NZ_AP018449.1"/>
</dbReference>
<evidence type="ECO:0000256" key="1">
    <source>
        <dbReference type="ARBA" id="ARBA00023125"/>
    </source>
</evidence>
<evidence type="ECO:0000313" key="5">
    <source>
        <dbReference type="Proteomes" id="UP000276437"/>
    </source>
</evidence>
<dbReference type="PRINTS" id="PR00040">
    <property type="entry name" value="HTHMERR"/>
</dbReference>
<name>A0A348AGT8_9FIRM</name>
<dbReference type="Gene3D" id="1.10.1660.10">
    <property type="match status" value="1"/>
</dbReference>
<keyword evidence="2" id="KW-0175">Coiled coil</keyword>
<protein>
    <submittedName>
        <fullName evidence="4">HTH-type transcriptional regulator AdhR</fullName>
    </submittedName>
</protein>
<keyword evidence="1" id="KW-0238">DNA-binding</keyword>